<dbReference type="SUPFAM" id="SSF55729">
    <property type="entry name" value="Acyl-CoA N-acyltransferases (Nat)"/>
    <property type="match status" value="1"/>
</dbReference>
<proteinExistence type="predicted"/>
<accession>A0ABY1QEF6</accession>
<dbReference type="RefSeq" id="WP_283443465.1">
    <property type="nucleotide sequence ID" value="NZ_FXUL01000013.1"/>
</dbReference>
<comment type="caution">
    <text evidence="1">The sequence shown here is derived from an EMBL/GenBank/DDBJ whole genome shotgun (WGS) entry which is preliminary data.</text>
</comment>
<evidence type="ECO:0000313" key="2">
    <source>
        <dbReference type="Proteomes" id="UP001158049"/>
    </source>
</evidence>
<name>A0ABY1QEF6_9BURK</name>
<organism evidence="1 2">
    <name type="scientific">Noviherbaspirillum suwonense</name>
    <dbReference type="NCBI Taxonomy" id="1224511"/>
    <lineage>
        <taxon>Bacteria</taxon>
        <taxon>Pseudomonadati</taxon>
        <taxon>Pseudomonadota</taxon>
        <taxon>Betaproteobacteria</taxon>
        <taxon>Burkholderiales</taxon>
        <taxon>Oxalobacteraceae</taxon>
        <taxon>Noviherbaspirillum</taxon>
    </lineage>
</organism>
<evidence type="ECO:0000313" key="1">
    <source>
        <dbReference type="EMBL" id="SMP68180.1"/>
    </source>
</evidence>
<keyword evidence="2" id="KW-1185">Reference proteome</keyword>
<sequence>MSQHYLDTVVHSSRSGLQHAGLREQALPFTVRVVRDEAELMKAVQIRQAAYGRHLPEFAQTLKLPEELDMRPGVAVLLAEAKLDGAPLGTMRIQTNAHQPLALEQSLALPPALRACSLAEATRLGVTGQQVGRMVKTLLFKAYYEYCVLNDIEWLVIAGRSPIDRQYDRLMFSDVYPGMGAVPLQHAGNIPHRVMSFEVASAERRWREAAHPLYDLVFRTRHADIDLGPARPPAIPVVPARQRHKNVRQDKIAA</sequence>
<dbReference type="InterPro" id="IPR016181">
    <property type="entry name" value="Acyl_CoA_acyltransferase"/>
</dbReference>
<reference evidence="1 2" key="1">
    <citation type="submission" date="2017-05" db="EMBL/GenBank/DDBJ databases">
        <authorList>
            <person name="Varghese N."/>
            <person name="Submissions S."/>
        </authorList>
    </citation>
    <scope>NUCLEOTIDE SEQUENCE [LARGE SCALE GENOMIC DNA]</scope>
    <source>
        <strain evidence="1 2">DSM 26001</strain>
    </source>
</reference>
<dbReference type="Proteomes" id="UP001158049">
    <property type="component" value="Unassembled WGS sequence"/>
</dbReference>
<protein>
    <recommendedName>
        <fullName evidence="3">Long-chain N-acyl amino acid synthase</fullName>
    </recommendedName>
</protein>
<dbReference type="Gene3D" id="3.40.630.30">
    <property type="match status" value="1"/>
</dbReference>
<dbReference type="EMBL" id="FXUL01000013">
    <property type="protein sequence ID" value="SMP68180.1"/>
    <property type="molecule type" value="Genomic_DNA"/>
</dbReference>
<evidence type="ECO:0008006" key="3">
    <source>
        <dbReference type="Google" id="ProtNLM"/>
    </source>
</evidence>
<gene>
    <name evidence="1" type="ORF">SAMN06295970_113115</name>
</gene>